<sequence length="91" mass="10395">EREEKEERRAEGGRCDGIVGAAAVHGGLFLVKMRGTKKGQGCVTVEVEKRERERQWSAGAATAVARRLRERREEATGFFVKEKMRESFRVW</sequence>
<evidence type="ECO:0000313" key="2">
    <source>
        <dbReference type="Proteomes" id="UP000823775"/>
    </source>
</evidence>
<accession>A0ABS8VBJ1</accession>
<reference evidence="1 2" key="1">
    <citation type="journal article" date="2021" name="BMC Genomics">
        <title>Datura genome reveals duplications of psychoactive alkaloid biosynthetic genes and high mutation rate following tissue culture.</title>
        <authorList>
            <person name="Rajewski A."/>
            <person name="Carter-House D."/>
            <person name="Stajich J."/>
            <person name="Litt A."/>
        </authorList>
    </citation>
    <scope>NUCLEOTIDE SEQUENCE [LARGE SCALE GENOMIC DNA]</scope>
    <source>
        <strain evidence="1">AR-01</strain>
    </source>
</reference>
<gene>
    <name evidence="1" type="ORF">HAX54_032971</name>
</gene>
<organism evidence="1 2">
    <name type="scientific">Datura stramonium</name>
    <name type="common">Jimsonweed</name>
    <name type="synonym">Common thornapple</name>
    <dbReference type="NCBI Taxonomy" id="4076"/>
    <lineage>
        <taxon>Eukaryota</taxon>
        <taxon>Viridiplantae</taxon>
        <taxon>Streptophyta</taxon>
        <taxon>Embryophyta</taxon>
        <taxon>Tracheophyta</taxon>
        <taxon>Spermatophyta</taxon>
        <taxon>Magnoliopsida</taxon>
        <taxon>eudicotyledons</taxon>
        <taxon>Gunneridae</taxon>
        <taxon>Pentapetalae</taxon>
        <taxon>asterids</taxon>
        <taxon>lamiids</taxon>
        <taxon>Solanales</taxon>
        <taxon>Solanaceae</taxon>
        <taxon>Solanoideae</taxon>
        <taxon>Datureae</taxon>
        <taxon>Datura</taxon>
    </lineage>
</organism>
<evidence type="ECO:0000313" key="1">
    <source>
        <dbReference type="EMBL" id="MCD9644615.1"/>
    </source>
</evidence>
<protein>
    <submittedName>
        <fullName evidence="1">Uncharacterized protein</fullName>
    </submittedName>
</protein>
<dbReference type="EMBL" id="JACEIK010004207">
    <property type="protein sequence ID" value="MCD9644615.1"/>
    <property type="molecule type" value="Genomic_DNA"/>
</dbReference>
<name>A0ABS8VBJ1_DATST</name>
<feature type="non-terminal residue" evidence="1">
    <location>
        <position position="1"/>
    </location>
</feature>
<comment type="caution">
    <text evidence="1">The sequence shown here is derived from an EMBL/GenBank/DDBJ whole genome shotgun (WGS) entry which is preliminary data.</text>
</comment>
<dbReference type="Proteomes" id="UP000823775">
    <property type="component" value="Unassembled WGS sequence"/>
</dbReference>
<keyword evidence="2" id="KW-1185">Reference proteome</keyword>
<proteinExistence type="predicted"/>